<dbReference type="InterPro" id="IPR022642">
    <property type="entry name" value="CheR_C"/>
</dbReference>
<keyword evidence="5" id="KW-0949">S-adenosyl-L-methionine</keyword>
<dbReference type="KEGG" id="mic:Mic7113_4329"/>
<evidence type="ECO:0000313" key="8">
    <source>
        <dbReference type="Proteomes" id="UP000010471"/>
    </source>
</evidence>
<dbReference type="HOGENOM" id="CLU_025854_4_1_3"/>
<dbReference type="PATRIC" id="fig|1173027.3.peg.4783"/>
<dbReference type="SUPFAM" id="SSF53335">
    <property type="entry name" value="S-adenosyl-L-methionine-dependent methyltransferases"/>
    <property type="match status" value="1"/>
</dbReference>
<dbReference type="Pfam" id="PF01739">
    <property type="entry name" value="CheR"/>
    <property type="match status" value="1"/>
</dbReference>
<dbReference type="GO" id="GO:0032259">
    <property type="term" value="P:methylation"/>
    <property type="evidence" value="ECO:0007669"/>
    <property type="project" value="UniProtKB-KW"/>
</dbReference>
<evidence type="ECO:0000256" key="4">
    <source>
        <dbReference type="ARBA" id="ARBA00022679"/>
    </source>
</evidence>
<name>K9WJN1_9CYAN</name>
<dbReference type="Gene3D" id="3.40.50.150">
    <property type="entry name" value="Vaccinia Virus protein VP39"/>
    <property type="match status" value="1"/>
</dbReference>
<dbReference type="PANTHER" id="PTHR24422:SF10">
    <property type="entry name" value="CHEMOTAXIS PROTEIN METHYLTRANSFERASE 2"/>
    <property type="match status" value="1"/>
</dbReference>
<reference evidence="7 8" key="1">
    <citation type="submission" date="2012-06" db="EMBL/GenBank/DDBJ databases">
        <title>Finished chromosome of genome of Microcoleus sp. PCC 7113.</title>
        <authorList>
            <consortium name="US DOE Joint Genome Institute"/>
            <person name="Gugger M."/>
            <person name="Coursin T."/>
            <person name="Rippka R."/>
            <person name="Tandeau De Marsac N."/>
            <person name="Huntemann M."/>
            <person name="Wei C.-L."/>
            <person name="Han J."/>
            <person name="Detter J.C."/>
            <person name="Han C."/>
            <person name="Tapia R."/>
            <person name="Chen A."/>
            <person name="Kyrpides N."/>
            <person name="Mavromatis K."/>
            <person name="Markowitz V."/>
            <person name="Szeto E."/>
            <person name="Ivanova N."/>
            <person name="Pagani I."/>
            <person name="Pati A."/>
            <person name="Goodwin L."/>
            <person name="Nordberg H.P."/>
            <person name="Cantor M.N."/>
            <person name="Hua S.X."/>
            <person name="Woyke T."/>
            <person name="Kerfeld C.A."/>
        </authorList>
    </citation>
    <scope>NUCLEOTIDE SEQUENCE [LARGE SCALE GENOMIC DNA]</scope>
    <source>
        <strain evidence="7 8">PCC 7113</strain>
    </source>
</reference>
<dbReference type="GO" id="GO:0008983">
    <property type="term" value="F:protein-glutamate O-methyltransferase activity"/>
    <property type="evidence" value="ECO:0007669"/>
    <property type="project" value="UniProtKB-EC"/>
</dbReference>
<dbReference type="SUPFAM" id="SSF47757">
    <property type="entry name" value="Chemotaxis receptor methyltransferase CheR, N-terminal domain"/>
    <property type="match status" value="1"/>
</dbReference>
<dbReference type="InterPro" id="IPR000780">
    <property type="entry name" value="CheR_MeTrfase"/>
</dbReference>
<dbReference type="PRINTS" id="PR00996">
    <property type="entry name" value="CHERMTFRASE"/>
</dbReference>
<comment type="catalytic activity">
    <reaction evidence="1">
        <text>L-glutamyl-[protein] + S-adenosyl-L-methionine = [protein]-L-glutamate 5-O-methyl ester + S-adenosyl-L-homocysteine</text>
        <dbReference type="Rhea" id="RHEA:24452"/>
        <dbReference type="Rhea" id="RHEA-COMP:10208"/>
        <dbReference type="Rhea" id="RHEA-COMP:10311"/>
        <dbReference type="ChEBI" id="CHEBI:29973"/>
        <dbReference type="ChEBI" id="CHEBI:57856"/>
        <dbReference type="ChEBI" id="CHEBI:59789"/>
        <dbReference type="ChEBI" id="CHEBI:82795"/>
        <dbReference type="EC" id="2.1.1.80"/>
    </reaction>
</comment>
<evidence type="ECO:0000256" key="1">
    <source>
        <dbReference type="ARBA" id="ARBA00001541"/>
    </source>
</evidence>
<proteinExistence type="predicted"/>
<sequence>MLNSKSLSKELIEAFIQLIAKHTGLEIRERDKATLSEKIALRMKDIKLDVPESYYQLLKSSTSESYQEWKKLVNLLTNSESYFFRDKDQFDLLRNHLLPELIKCKENSKTLRVCSAGCSSGEEPYSLAILLEELLPNPEEWNLTILGIDINQEALHKAELGIYRPWSFRRVEKEIMQQYFQLINHQYHINTSIKQMVKFQNLNLFKEVFPCSNSELQDLDLILCRNVFIYFEPSAIAKVLEKFYKALQPLGYLITGHAELSGQNLSQFQTKVFPESVVYQKITDHLIDTPKLLSPAEQNHIPEKQSLLQLNKEDLGNALEKNNIKMQQVALNLLKQLPPETQIPKLGNLTAAQLILQLEKGLKPVYQEPQ</sequence>
<evidence type="ECO:0000313" key="7">
    <source>
        <dbReference type="EMBL" id="AFZ20026.1"/>
    </source>
</evidence>
<keyword evidence="3 7" id="KW-0489">Methyltransferase</keyword>
<dbReference type="RefSeq" id="WP_015184162.1">
    <property type="nucleotide sequence ID" value="NC_019738.1"/>
</dbReference>
<dbReference type="EMBL" id="CP003630">
    <property type="protein sequence ID" value="AFZ20026.1"/>
    <property type="molecule type" value="Genomic_DNA"/>
</dbReference>
<evidence type="ECO:0000259" key="6">
    <source>
        <dbReference type="PROSITE" id="PS50123"/>
    </source>
</evidence>
<dbReference type="SMART" id="SM00138">
    <property type="entry name" value="MeTrc"/>
    <property type="match status" value="1"/>
</dbReference>
<evidence type="ECO:0000256" key="3">
    <source>
        <dbReference type="ARBA" id="ARBA00022603"/>
    </source>
</evidence>
<dbReference type="Proteomes" id="UP000010471">
    <property type="component" value="Chromosome"/>
</dbReference>
<dbReference type="STRING" id="1173027.Mic7113_4329"/>
<dbReference type="EC" id="2.1.1.80" evidence="2"/>
<dbReference type="eggNOG" id="COG1352">
    <property type="taxonomic scope" value="Bacteria"/>
</dbReference>
<accession>K9WJN1</accession>
<feature type="domain" description="CheR-type methyltransferase" evidence="6">
    <location>
        <begin position="1"/>
        <end position="259"/>
    </location>
</feature>
<evidence type="ECO:0000256" key="5">
    <source>
        <dbReference type="ARBA" id="ARBA00022691"/>
    </source>
</evidence>
<organism evidence="7 8">
    <name type="scientific">Allocoleopsis franciscana PCC 7113</name>
    <dbReference type="NCBI Taxonomy" id="1173027"/>
    <lineage>
        <taxon>Bacteria</taxon>
        <taxon>Bacillati</taxon>
        <taxon>Cyanobacteriota</taxon>
        <taxon>Cyanophyceae</taxon>
        <taxon>Coleofasciculales</taxon>
        <taxon>Coleofasciculaceae</taxon>
        <taxon>Allocoleopsis</taxon>
        <taxon>Allocoleopsis franciscana</taxon>
    </lineage>
</organism>
<evidence type="ECO:0000256" key="2">
    <source>
        <dbReference type="ARBA" id="ARBA00012534"/>
    </source>
</evidence>
<dbReference type="InterPro" id="IPR029063">
    <property type="entry name" value="SAM-dependent_MTases_sf"/>
</dbReference>
<keyword evidence="8" id="KW-1185">Reference proteome</keyword>
<dbReference type="OrthoDB" id="9799157at2"/>
<dbReference type="AlphaFoldDB" id="K9WJN1"/>
<gene>
    <name evidence="7" type="ORF">Mic7113_4329</name>
</gene>
<keyword evidence="4" id="KW-0808">Transferase</keyword>
<dbReference type="InterPro" id="IPR050903">
    <property type="entry name" value="Bact_Chemotaxis_MeTrfase"/>
</dbReference>
<dbReference type="PROSITE" id="PS50123">
    <property type="entry name" value="CHER"/>
    <property type="match status" value="1"/>
</dbReference>
<protein>
    <recommendedName>
        <fullName evidence="2">protein-glutamate O-methyltransferase</fullName>
        <ecNumber evidence="2">2.1.1.80</ecNumber>
    </recommendedName>
</protein>
<dbReference type="PANTHER" id="PTHR24422">
    <property type="entry name" value="CHEMOTAXIS PROTEIN METHYLTRANSFERASE"/>
    <property type="match status" value="1"/>
</dbReference>
<dbReference type="Gene3D" id="1.10.155.10">
    <property type="entry name" value="Chemotaxis receptor methyltransferase CheR, N-terminal domain"/>
    <property type="match status" value="1"/>
</dbReference>
<dbReference type="InterPro" id="IPR036804">
    <property type="entry name" value="CheR_N_sf"/>
</dbReference>